<dbReference type="InterPro" id="IPR036390">
    <property type="entry name" value="WH_DNA-bd_sf"/>
</dbReference>
<dbReference type="GO" id="GO:0003700">
    <property type="term" value="F:DNA-binding transcription factor activity"/>
    <property type="evidence" value="ECO:0007669"/>
    <property type="project" value="InterPro"/>
</dbReference>
<keyword evidence="3" id="KW-0804">Transcription</keyword>
<dbReference type="InterPro" id="IPR000524">
    <property type="entry name" value="Tscrpt_reg_HTH_GntR"/>
</dbReference>
<dbReference type="InterPro" id="IPR008920">
    <property type="entry name" value="TF_FadR/GntR_C"/>
</dbReference>
<dbReference type="SUPFAM" id="SSF46785">
    <property type="entry name" value="Winged helix' DNA-binding domain"/>
    <property type="match status" value="1"/>
</dbReference>
<protein>
    <submittedName>
        <fullName evidence="6">FadR family transcriptional regulator</fullName>
    </submittedName>
</protein>
<dbReference type="Proteomes" id="UP000249340">
    <property type="component" value="Chromosome"/>
</dbReference>
<dbReference type="SMART" id="SM00345">
    <property type="entry name" value="HTH_GNTR"/>
    <property type="match status" value="1"/>
</dbReference>
<gene>
    <name evidence="6" type="ORF">C7M71_007920</name>
</gene>
<feature type="domain" description="HTH gntR-type" evidence="5">
    <location>
        <begin position="33"/>
        <end position="101"/>
    </location>
</feature>
<name>A0A345SUH1_9ACTN</name>
<dbReference type="Gene3D" id="1.20.120.530">
    <property type="entry name" value="GntR ligand-binding domain-like"/>
    <property type="match status" value="1"/>
</dbReference>
<dbReference type="Pfam" id="PF00392">
    <property type="entry name" value="GntR"/>
    <property type="match status" value="1"/>
</dbReference>
<evidence type="ECO:0000256" key="4">
    <source>
        <dbReference type="SAM" id="MobiDB-lite"/>
    </source>
</evidence>
<organism evidence="6 7">
    <name type="scientific">Peterkaempfera bronchialis</name>
    <dbReference type="NCBI Taxonomy" id="2126346"/>
    <lineage>
        <taxon>Bacteria</taxon>
        <taxon>Bacillati</taxon>
        <taxon>Actinomycetota</taxon>
        <taxon>Actinomycetes</taxon>
        <taxon>Kitasatosporales</taxon>
        <taxon>Streptomycetaceae</taxon>
        <taxon>Peterkaempfera</taxon>
    </lineage>
</organism>
<evidence type="ECO:0000256" key="2">
    <source>
        <dbReference type="ARBA" id="ARBA00023125"/>
    </source>
</evidence>
<sequence length="264" mass="28342">MTIERRRRSSAEDGNVDVSGNESGPAWEPVRRTRTFEEVLDRIDQQIAAGRLRVGDRLPGERELAAALGVSRPSVREALRVLEARGVLVARTGSGPEAGATLVTSPGGAMADLVRIHLGLAGFTLSEVVESRWVVERWAVESAARSGGGADLGPLRELVARMCEPGLPLADFHALDADFHLGLARLSGNALLTAFMEAVCGAVHRHTARAVERMPDPATAVRTPVDDHRRILDAIEAGDAAAGVAALDRHLRRVHPEVRYPEVC</sequence>
<evidence type="ECO:0000313" key="6">
    <source>
        <dbReference type="EMBL" id="AXI77376.1"/>
    </source>
</evidence>
<dbReference type="SMART" id="SM00895">
    <property type="entry name" value="FCD"/>
    <property type="match status" value="1"/>
</dbReference>
<dbReference type="KEGG" id="stri:C7M71_007920"/>
<dbReference type="GO" id="GO:0003677">
    <property type="term" value="F:DNA binding"/>
    <property type="evidence" value="ECO:0007669"/>
    <property type="project" value="UniProtKB-KW"/>
</dbReference>
<dbReference type="AlphaFoldDB" id="A0A345SUH1"/>
<feature type="region of interest" description="Disordered" evidence="4">
    <location>
        <begin position="1"/>
        <end position="30"/>
    </location>
</feature>
<dbReference type="PROSITE" id="PS50949">
    <property type="entry name" value="HTH_GNTR"/>
    <property type="match status" value="1"/>
</dbReference>
<dbReference type="PRINTS" id="PR00035">
    <property type="entry name" value="HTHGNTR"/>
</dbReference>
<proteinExistence type="predicted"/>
<evidence type="ECO:0000259" key="5">
    <source>
        <dbReference type="PROSITE" id="PS50949"/>
    </source>
</evidence>
<accession>A0A345SUH1</accession>
<dbReference type="CDD" id="cd07377">
    <property type="entry name" value="WHTH_GntR"/>
    <property type="match status" value="1"/>
</dbReference>
<reference evidence="7" key="1">
    <citation type="submission" date="2018-07" db="EMBL/GenBank/DDBJ databases">
        <title>Streptacidiphilus bronchialis DSM 106435 chromosome.</title>
        <authorList>
            <person name="Batra D."/>
            <person name="Gulvik C.A."/>
        </authorList>
    </citation>
    <scope>NUCLEOTIDE SEQUENCE [LARGE SCALE GENOMIC DNA]</scope>
    <source>
        <strain evidence="7">DSM 106435</strain>
    </source>
</reference>
<dbReference type="EMBL" id="CP031264">
    <property type="protein sequence ID" value="AXI77376.1"/>
    <property type="molecule type" value="Genomic_DNA"/>
</dbReference>
<evidence type="ECO:0000313" key="7">
    <source>
        <dbReference type="Proteomes" id="UP000249340"/>
    </source>
</evidence>
<dbReference type="InterPro" id="IPR036388">
    <property type="entry name" value="WH-like_DNA-bd_sf"/>
</dbReference>
<evidence type="ECO:0000256" key="1">
    <source>
        <dbReference type="ARBA" id="ARBA00023015"/>
    </source>
</evidence>
<keyword evidence="7" id="KW-1185">Reference proteome</keyword>
<keyword evidence="2" id="KW-0238">DNA-binding</keyword>
<dbReference type="SUPFAM" id="SSF48008">
    <property type="entry name" value="GntR ligand-binding domain-like"/>
    <property type="match status" value="1"/>
</dbReference>
<dbReference type="PANTHER" id="PTHR43537:SF5">
    <property type="entry name" value="UXU OPERON TRANSCRIPTIONAL REGULATOR"/>
    <property type="match status" value="1"/>
</dbReference>
<dbReference type="OrthoDB" id="7989071at2"/>
<keyword evidence="1" id="KW-0805">Transcription regulation</keyword>
<dbReference type="InterPro" id="IPR011711">
    <property type="entry name" value="GntR_C"/>
</dbReference>
<dbReference type="Gene3D" id="1.10.10.10">
    <property type="entry name" value="Winged helix-like DNA-binding domain superfamily/Winged helix DNA-binding domain"/>
    <property type="match status" value="1"/>
</dbReference>
<evidence type="ECO:0000256" key="3">
    <source>
        <dbReference type="ARBA" id="ARBA00023163"/>
    </source>
</evidence>
<dbReference type="Pfam" id="PF07729">
    <property type="entry name" value="FCD"/>
    <property type="match status" value="1"/>
</dbReference>
<dbReference type="PANTHER" id="PTHR43537">
    <property type="entry name" value="TRANSCRIPTIONAL REGULATOR, GNTR FAMILY"/>
    <property type="match status" value="1"/>
</dbReference>